<dbReference type="AlphaFoldDB" id="A0AAV4XIV6"/>
<evidence type="ECO:0000313" key="2">
    <source>
        <dbReference type="EMBL" id="GIY95121.1"/>
    </source>
</evidence>
<comment type="caution">
    <text evidence="2">The sequence shown here is derived from an EMBL/GenBank/DDBJ whole genome shotgun (WGS) entry which is preliminary data.</text>
</comment>
<dbReference type="Proteomes" id="UP001054945">
    <property type="component" value="Unassembled WGS sequence"/>
</dbReference>
<name>A0AAV4XIV6_CAEEX</name>
<organism evidence="2 3">
    <name type="scientific">Caerostris extrusa</name>
    <name type="common">Bark spider</name>
    <name type="synonym">Caerostris bankana</name>
    <dbReference type="NCBI Taxonomy" id="172846"/>
    <lineage>
        <taxon>Eukaryota</taxon>
        <taxon>Metazoa</taxon>
        <taxon>Ecdysozoa</taxon>
        <taxon>Arthropoda</taxon>
        <taxon>Chelicerata</taxon>
        <taxon>Arachnida</taxon>
        <taxon>Araneae</taxon>
        <taxon>Araneomorphae</taxon>
        <taxon>Entelegynae</taxon>
        <taxon>Araneoidea</taxon>
        <taxon>Araneidae</taxon>
        <taxon>Caerostris</taxon>
    </lineage>
</organism>
<feature type="chain" id="PRO_5043966272" description="Secreted protein" evidence="1">
    <location>
        <begin position="17"/>
        <end position="114"/>
    </location>
</feature>
<evidence type="ECO:0000256" key="1">
    <source>
        <dbReference type="SAM" id="SignalP"/>
    </source>
</evidence>
<sequence>MIFFFFLLEAVIILQQQRPKNNPSHSCGRDPLSLKRTSLYRGTVNEKDRHECYVWSFRSIGLEGSRIKVGVPLIFARAPPVVPIPDHHLGVDRLTAERGSAPKCSPSSIVCCFW</sequence>
<keyword evidence="1" id="KW-0732">Signal</keyword>
<evidence type="ECO:0000313" key="3">
    <source>
        <dbReference type="Proteomes" id="UP001054945"/>
    </source>
</evidence>
<protein>
    <recommendedName>
        <fullName evidence="4">Secreted protein</fullName>
    </recommendedName>
</protein>
<reference evidence="2 3" key="1">
    <citation type="submission" date="2021-06" db="EMBL/GenBank/DDBJ databases">
        <title>Caerostris extrusa draft genome.</title>
        <authorList>
            <person name="Kono N."/>
            <person name="Arakawa K."/>
        </authorList>
    </citation>
    <scope>NUCLEOTIDE SEQUENCE [LARGE SCALE GENOMIC DNA]</scope>
</reference>
<evidence type="ECO:0008006" key="4">
    <source>
        <dbReference type="Google" id="ProtNLM"/>
    </source>
</evidence>
<accession>A0AAV4XIV6</accession>
<feature type="signal peptide" evidence="1">
    <location>
        <begin position="1"/>
        <end position="16"/>
    </location>
</feature>
<proteinExistence type="predicted"/>
<gene>
    <name evidence="2" type="ORF">CEXT_410011</name>
</gene>
<dbReference type="EMBL" id="BPLR01000483">
    <property type="protein sequence ID" value="GIY95121.1"/>
    <property type="molecule type" value="Genomic_DNA"/>
</dbReference>
<keyword evidence="3" id="KW-1185">Reference proteome</keyword>